<comment type="caution">
    <text evidence="4">The sequence shown here is derived from an EMBL/GenBank/DDBJ whole genome shotgun (WGS) entry which is preliminary data.</text>
</comment>
<evidence type="ECO:0008006" key="6">
    <source>
        <dbReference type="Google" id="ProtNLM"/>
    </source>
</evidence>
<reference evidence="4" key="1">
    <citation type="submission" date="2023-05" db="EMBL/GenBank/DDBJ databases">
        <title>Nepenthes gracilis genome sequencing.</title>
        <authorList>
            <person name="Fukushima K."/>
        </authorList>
    </citation>
    <scope>NUCLEOTIDE SEQUENCE</scope>
    <source>
        <strain evidence="4">SING2019-196</strain>
    </source>
</reference>
<comment type="similarity">
    <text evidence="1">Belongs to the PPR family. P subfamily.</text>
</comment>
<dbReference type="EMBL" id="BSYO01000035">
    <property type="protein sequence ID" value="GMH28667.1"/>
    <property type="molecule type" value="Genomic_DNA"/>
</dbReference>
<evidence type="ECO:0000256" key="2">
    <source>
        <dbReference type="ARBA" id="ARBA00022737"/>
    </source>
</evidence>
<gene>
    <name evidence="4" type="ORF">Nepgr_030510</name>
</gene>
<evidence type="ECO:0000313" key="5">
    <source>
        <dbReference type="Proteomes" id="UP001279734"/>
    </source>
</evidence>
<dbReference type="InterPro" id="IPR011990">
    <property type="entry name" value="TPR-like_helical_dom_sf"/>
</dbReference>
<proteinExistence type="inferred from homology"/>
<dbReference type="Pfam" id="PF01535">
    <property type="entry name" value="PPR"/>
    <property type="match status" value="1"/>
</dbReference>
<name>A0AAD3TH43_NEPGR</name>
<dbReference type="Pfam" id="PF13041">
    <property type="entry name" value="PPR_2"/>
    <property type="match status" value="2"/>
</dbReference>
<sequence>MRNLLIITASSTSSPSIITLHCQTLFKPNASFSKPSSSLPSSISGHPLLLSSFVLNQSNSNRRNNLSNCANTASKLVGEGRFQDFGMIMESVLSCGVIRPFDIGRLLDSKLLLRGIVKVLREGRVMSVVELLGSIEKLGIDVLGLFDGSAMELLAGECHRIVSNGKVEEAVEVMEILAGFEFPIRQLVKPNDMITICINKRNPHMAVRYACLLPHVHILICTIIKEFGKRVDLDSALTVFEASEKKLGGHNMYVYRAIIDVCGLCGNCSKSRSIYENLGVVADMATYNILLKACCLAGRVDLAQDVYREVQRLESTGALKLDVFTYSTIIKVFADAKLWQMALKIKEDMLLAGVTPNMVTWSSLISACANAKMITSGCEPNSQCFNSLLHACVEACQYDRAFRLFHTWNTKGFPTSFTEGSKDILPGVKHIDEDLIMSRSSKLAKSILFRPTTTTYNILMKACGTDYCHAKALMDEMKTLGLSPNHISWSILIDICGAAGNVEGALQILKSMREMGSKPDVVAYTTAIKVCVEGEI</sequence>
<dbReference type="AlphaFoldDB" id="A0AAD3TH43"/>
<dbReference type="Pfam" id="PF12854">
    <property type="entry name" value="PPR_1"/>
    <property type="match status" value="1"/>
</dbReference>
<dbReference type="Gene3D" id="1.25.40.10">
    <property type="entry name" value="Tetratricopeptide repeat domain"/>
    <property type="match status" value="3"/>
</dbReference>
<dbReference type="Proteomes" id="UP001279734">
    <property type="component" value="Unassembled WGS sequence"/>
</dbReference>
<evidence type="ECO:0000256" key="3">
    <source>
        <dbReference type="PROSITE-ProRule" id="PRU00708"/>
    </source>
</evidence>
<dbReference type="PANTHER" id="PTHR47447:SF28">
    <property type="entry name" value="PENTACOTRIPEPTIDE-REPEAT REGION OF PRORP DOMAIN-CONTAINING PROTEIN"/>
    <property type="match status" value="1"/>
</dbReference>
<accession>A0AAD3TH43</accession>
<keyword evidence="2" id="KW-0677">Repeat</keyword>
<evidence type="ECO:0000256" key="1">
    <source>
        <dbReference type="ARBA" id="ARBA00007626"/>
    </source>
</evidence>
<dbReference type="InterPro" id="IPR002885">
    <property type="entry name" value="PPR_rpt"/>
</dbReference>
<feature type="repeat" description="PPR" evidence="3">
    <location>
        <begin position="283"/>
        <end position="313"/>
    </location>
</feature>
<protein>
    <recommendedName>
        <fullName evidence="6">Pentatricopeptide repeat-containing protein</fullName>
    </recommendedName>
</protein>
<feature type="repeat" description="PPR" evidence="3">
    <location>
        <begin position="485"/>
        <end position="519"/>
    </location>
</feature>
<evidence type="ECO:0000313" key="4">
    <source>
        <dbReference type="EMBL" id="GMH28667.1"/>
    </source>
</evidence>
<feature type="repeat" description="PPR" evidence="3">
    <location>
        <begin position="322"/>
        <end position="356"/>
    </location>
</feature>
<dbReference type="PANTHER" id="PTHR47447">
    <property type="entry name" value="OS03G0856100 PROTEIN"/>
    <property type="match status" value="1"/>
</dbReference>
<dbReference type="NCBIfam" id="TIGR00756">
    <property type="entry name" value="PPR"/>
    <property type="match status" value="4"/>
</dbReference>
<keyword evidence="5" id="KW-1185">Reference proteome</keyword>
<organism evidence="4 5">
    <name type="scientific">Nepenthes gracilis</name>
    <name type="common">Slender pitcher plant</name>
    <dbReference type="NCBI Taxonomy" id="150966"/>
    <lineage>
        <taxon>Eukaryota</taxon>
        <taxon>Viridiplantae</taxon>
        <taxon>Streptophyta</taxon>
        <taxon>Embryophyta</taxon>
        <taxon>Tracheophyta</taxon>
        <taxon>Spermatophyta</taxon>
        <taxon>Magnoliopsida</taxon>
        <taxon>eudicotyledons</taxon>
        <taxon>Gunneridae</taxon>
        <taxon>Pentapetalae</taxon>
        <taxon>Caryophyllales</taxon>
        <taxon>Nepenthaceae</taxon>
        <taxon>Nepenthes</taxon>
    </lineage>
</organism>
<feature type="repeat" description="PPR" evidence="3">
    <location>
        <begin position="381"/>
        <end position="415"/>
    </location>
</feature>
<dbReference type="PROSITE" id="PS51375">
    <property type="entry name" value="PPR"/>
    <property type="match status" value="4"/>
</dbReference>